<proteinExistence type="inferred from homology"/>
<dbReference type="Proteomes" id="UP001254832">
    <property type="component" value="Unassembled WGS sequence"/>
</dbReference>
<organism evidence="9 10">
    <name type="scientific">Paenibacillus amylolyticus</name>
    <dbReference type="NCBI Taxonomy" id="1451"/>
    <lineage>
        <taxon>Bacteria</taxon>
        <taxon>Bacillati</taxon>
        <taxon>Bacillota</taxon>
        <taxon>Bacilli</taxon>
        <taxon>Bacillales</taxon>
        <taxon>Paenibacillaceae</taxon>
        <taxon>Paenibacillus</taxon>
    </lineage>
</organism>
<sequence length="222" mass="25095">MSKPTMTVFAGTNGAGKSSMTRNYFNNNLGEIIDPDAIAKTINPSHPESVSPSAGREAIKRVRECIQNGKSFSIETTLAGKNAIRQMEQAKKAGFEINLYYVGLKNVEYHIERVEMRVMSGGHHIPEEDIRRRYDRSIGNLPEAIKLSDRTFIFDNTLKIPRLVMEIEKGKVQTMSKDIPRWVKGAFLKEAEKVQEQTHTKEGTQEREGKGTQRLKGSDLER</sequence>
<dbReference type="PANTHER" id="PTHR39206:SF1">
    <property type="entry name" value="SLL8004 PROTEIN"/>
    <property type="match status" value="1"/>
</dbReference>
<dbReference type="Pfam" id="PF06414">
    <property type="entry name" value="Zeta_toxin"/>
    <property type="match status" value="1"/>
</dbReference>
<dbReference type="SUPFAM" id="SSF52540">
    <property type="entry name" value="P-loop containing nucleoside triphosphate hydrolases"/>
    <property type="match status" value="1"/>
</dbReference>
<evidence type="ECO:0000256" key="1">
    <source>
        <dbReference type="ARBA" id="ARBA00009104"/>
    </source>
</evidence>
<accession>A0AAP5H6H7</accession>
<evidence type="ECO:0000313" key="10">
    <source>
        <dbReference type="Proteomes" id="UP001254832"/>
    </source>
</evidence>
<reference evidence="9" key="1">
    <citation type="submission" date="2023-07" db="EMBL/GenBank/DDBJ databases">
        <title>Sorghum-associated microbial communities from plants grown in Nebraska, USA.</title>
        <authorList>
            <person name="Schachtman D."/>
        </authorList>
    </citation>
    <scope>NUCLEOTIDE SEQUENCE</scope>
    <source>
        <strain evidence="9">BE80</strain>
    </source>
</reference>
<dbReference type="InterPro" id="IPR027417">
    <property type="entry name" value="P-loop_NTPase"/>
</dbReference>
<dbReference type="Gene3D" id="3.40.50.300">
    <property type="entry name" value="P-loop containing nucleotide triphosphate hydrolases"/>
    <property type="match status" value="1"/>
</dbReference>
<evidence type="ECO:0000256" key="5">
    <source>
        <dbReference type="ARBA" id="ARBA00032897"/>
    </source>
</evidence>
<evidence type="ECO:0000256" key="4">
    <source>
        <dbReference type="ARBA" id="ARBA00022840"/>
    </source>
</evidence>
<evidence type="ECO:0000259" key="8">
    <source>
        <dbReference type="Pfam" id="PF06414"/>
    </source>
</evidence>
<keyword evidence="3" id="KW-0547">Nucleotide-binding</keyword>
<name>A0AAP5H6H7_PAEAM</name>
<evidence type="ECO:0000256" key="6">
    <source>
        <dbReference type="ARBA" id="ARBA00048178"/>
    </source>
</evidence>
<dbReference type="InterPro" id="IPR010488">
    <property type="entry name" value="Zeta_toxin_domain"/>
</dbReference>
<dbReference type="AlphaFoldDB" id="A0AAP5H6H7"/>
<evidence type="ECO:0000313" key="9">
    <source>
        <dbReference type="EMBL" id="MDR6726100.1"/>
    </source>
</evidence>
<evidence type="ECO:0000256" key="2">
    <source>
        <dbReference type="ARBA" id="ARBA00011963"/>
    </source>
</evidence>
<evidence type="ECO:0000256" key="3">
    <source>
        <dbReference type="ARBA" id="ARBA00022741"/>
    </source>
</evidence>
<dbReference type="PANTHER" id="PTHR39206">
    <property type="entry name" value="SLL8004 PROTEIN"/>
    <property type="match status" value="1"/>
</dbReference>
<keyword evidence="4" id="KW-0067">ATP-binding</keyword>
<dbReference type="GO" id="GO:0005524">
    <property type="term" value="F:ATP binding"/>
    <property type="evidence" value="ECO:0007669"/>
    <property type="project" value="UniProtKB-KW"/>
</dbReference>
<dbReference type="EMBL" id="JAVDTR010000015">
    <property type="protein sequence ID" value="MDR6726100.1"/>
    <property type="molecule type" value="Genomic_DNA"/>
</dbReference>
<dbReference type="EC" id="2.7.1.176" evidence="2"/>
<gene>
    <name evidence="9" type="ORF">J2W91_004606</name>
</gene>
<comment type="caution">
    <text evidence="9">The sequence shown here is derived from an EMBL/GenBank/DDBJ whole genome shotgun (WGS) entry which is preliminary data.</text>
</comment>
<feature type="region of interest" description="Disordered" evidence="7">
    <location>
        <begin position="193"/>
        <end position="222"/>
    </location>
</feature>
<dbReference type="RefSeq" id="WP_310143975.1">
    <property type="nucleotide sequence ID" value="NZ_JAVDTR010000015.1"/>
</dbReference>
<dbReference type="GO" id="GO:0016301">
    <property type="term" value="F:kinase activity"/>
    <property type="evidence" value="ECO:0007669"/>
    <property type="project" value="InterPro"/>
</dbReference>
<feature type="domain" description="Zeta toxin" evidence="8">
    <location>
        <begin position="2"/>
        <end position="134"/>
    </location>
</feature>
<comment type="similarity">
    <text evidence="1">Belongs to the zeta toxin family.</text>
</comment>
<comment type="catalytic activity">
    <reaction evidence="6">
        <text>UDP-N-acetyl-alpha-D-glucosamine + ATP = UDP-N-acetyl-alpha-D-glucosamine 3'-phosphate + ADP + H(+)</text>
        <dbReference type="Rhea" id="RHEA:32671"/>
        <dbReference type="ChEBI" id="CHEBI:15378"/>
        <dbReference type="ChEBI" id="CHEBI:30616"/>
        <dbReference type="ChEBI" id="CHEBI:57705"/>
        <dbReference type="ChEBI" id="CHEBI:64353"/>
        <dbReference type="ChEBI" id="CHEBI:456216"/>
        <dbReference type="EC" id="2.7.1.176"/>
    </reaction>
</comment>
<protein>
    <recommendedName>
        <fullName evidence="5">UDP-N-acetylglucosamine kinase</fullName>
        <ecNumber evidence="2">2.7.1.176</ecNumber>
    </recommendedName>
    <alternativeName>
        <fullName evidence="5">UDP-N-acetylglucosamine kinase</fullName>
    </alternativeName>
</protein>
<evidence type="ECO:0000256" key="7">
    <source>
        <dbReference type="SAM" id="MobiDB-lite"/>
    </source>
</evidence>